<feature type="compositionally biased region" description="Basic and acidic residues" evidence="1">
    <location>
        <begin position="380"/>
        <end position="389"/>
    </location>
</feature>
<protein>
    <submittedName>
        <fullName evidence="2">Uncharacterized protein</fullName>
    </submittedName>
</protein>
<gene>
    <name evidence="2" type="ORF">M404DRAFT_997089</name>
</gene>
<dbReference type="InParanoid" id="A0A0C3P4Y5"/>
<reference evidence="2 3" key="1">
    <citation type="submission" date="2014-04" db="EMBL/GenBank/DDBJ databases">
        <authorList>
            <consortium name="DOE Joint Genome Institute"/>
            <person name="Kuo A."/>
            <person name="Kohler A."/>
            <person name="Costa M.D."/>
            <person name="Nagy L.G."/>
            <person name="Floudas D."/>
            <person name="Copeland A."/>
            <person name="Barry K.W."/>
            <person name="Cichocki N."/>
            <person name="Veneault-Fourrey C."/>
            <person name="LaButti K."/>
            <person name="Lindquist E.A."/>
            <person name="Lipzen A."/>
            <person name="Lundell T."/>
            <person name="Morin E."/>
            <person name="Murat C."/>
            <person name="Sun H."/>
            <person name="Tunlid A."/>
            <person name="Henrissat B."/>
            <person name="Grigoriev I.V."/>
            <person name="Hibbett D.S."/>
            <person name="Martin F."/>
            <person name="Nordberg H.P."/>
            <person name="Cantor M.N."/>
            <person name="Hua S.X."/>
        </authorList>
    </citation>
    <scope>NUCLEOTIDE SEQUENCE [LARGE SCALE GENOMIC DNA]</scope>
    <source>
        <strain evidence="2 3">Marx 270</strain>
    </source>
</reference>
<feature type="region of interest" description="Disordered" evidence="1">
    <location>
        <begin position="42"/>
        <end position="71"/>
    </location>
</feature>
<organism evidence="2 3">
    <name type="scientific">Pisolithus tinctorius Marx 270</name>
    <dbReference type="NCBI Taxonomy" id="870435"/>
    <lineage>
        <taxon>Eukaryota</taxon>
        <taxon>Fungi</taxon>
        <taxon>Dikarya</taxon>
        <taxon>Basidiomycota</taxon>
        <taxon>Agaricomycotina</taxon>
        <taxon>Agaricomycetes</taxon>
        <taxon>Agaricomycetidae</taxon>
        <taxon>Boletales</taxon>
        <taxon>Sclerodermatineae</taxon>
        <taxon>Pisolithaceae</taxon>
        <taxon>Pisolithus</taxon>
    </lineage>
</organism>
<feature type="compositionally biased region" description="Basic and acidic residues" evidence="1">
    <location>
        <begin position="306"/>
        <end position="315"/>
    </location>
</feature>
<feature type="region of interest" description="Disordered" evidence="1">
    <location>
        <begin position="543"/>
        <end position="562"/>
    </location>
</feature>
<reference evidence="3" key="2">
    <citation type="submission" date="2015-01" db="EMBL/GenBank/DDBJ databases">
        <title>Evolutionary Origins and Diversification of the Mycorrhizal Mutualists.</title>
        <authorList>
            <consortium name="DOE Joint Genome Institute"/>
            <consortium name="Mycorrhizal Genomics Consortium"/>
            <person name="Kohler A."/>
            <person name="Kuo A."/>
            <person name="Nagy L.G."/>
            <person name="Floudas D."/>
            <person name="Copeland A."/>
            <person name="Barry K.W."/>
            <person name="Cichocki N."/>
            <person name="Veneault-Fourrey C."/>
            <person name="LaButti K."/>
            <person name="Lindquist E.A."/>
            <person name="Lipzen A."/>
            <person name="Lundell T."/>
            <person name="Morin E."/>
            <person name="Murat C."/>
            <person name="Riley R."/>
            <person name="Ohm R."/>
            <person name="Sun H."/>
            <person name="Tunlid A."/>
            <person name="Henrissat B."/>
            <person name="Grigoriev I.V."/>
            <person name="Hibbett D.S."/>
            <person name="Martin F."/>
        </authorList>
    </citation>
    <scope>NUCLEOTIDE SEQUENCE [LARGE SCALE GENOMIC DNA]</scope>
    <source>
        <strain evidence="3">Marx 270</strain>
    </source>
</reference>
<feature type="compositionally biased region" description="Low complexity" evidence="1">
    <location>
        <begin position="502"/>
        <end position="515"/>
    </location>
</feature>
<name>A0A0C3P4Y5_PISTI</name>
<evidence type="ECO:0000256" key="1">
    <source>
        <dbReference type="SAM" id="MobiDB-lite"/>
    </source>
</evidence>
<proteinExistence type="predicted"/>
<feature type="region of interest" description="Disordered" evidence="1">
    <location>
        <begin position="89"/>
        <end position="197"/>
    </location>
</feature>
<feature type="compositionally biased region" description="Polar residues" evidence="1">
    <location>
        <begin position="390"/>
        <end position="399"/>
    </location>
</feature>
<dbReference type="STRING" id="870435.A0A0C3P4Y5"/>
<accession>A0A0C3P4Y5</accession>
<feature type="region of interest" description="Disordered" evidence="1">
    <location>
        <begin position="260"/>
        <end position="450"/>
    </location>
</feature>
<dbReference type="HOGENOM" id="CLU_029047_0_0_1"/>
<evidence type="ECO:0000313" key="3">
    <source>
        <dbReference type="Proteomes" id="UP000054217"/>
    </source>
</evidence>
<evidence type="ECO:0000313" key="2">
    <source>
        <dbReference type="EMBL" id="KIO08155.1"/>
    </source>
</evidence>
<feature type="compositionally biased region" description="Low complexity" evidence="1">
    <location>
        <begin position="133"/>
        <end position="142"/>
    </location>
</feature>
<dbReference type="Proteomes" id="UP000054217">
    <property type="component" value="Unassembled WGS sequence"/>
</dbReference>
<dbReference type="OrthoDB" id="3258416at2759"/>
<feature type="region of interest" description="Disordered" evidence="1">
    <location>
        <begin position="474"/>
        <end position="535"/>
    </location>
</feature>
<sequence length="592" mass="62790">MGPVPGREALEAMKRTDIQKLCKDYGVKANLKTEALIDLLLDASRPQPSRSNPPQPPERSTSRISSHSGIRRGSLIIHGAGNDIIEEGISSPVEEVKPPPPSPRQLPRTRKAKESQYRLGVGRPVVAGGSGARSITKSVSVSRKSKRGKSSTSVKPSEATITEEPEMECTSPSPSKRYTNKDDSGVTTNGGLQSEPVVSNELVQSAVAKALAPVQKELELQKTQLSELKDKVSGMIASFEIRIRDLTSEIRDLRAKAVGATADTRDAGPSARIPQPPSTPKRVWTPHRSYFAFGEKGGPSELLSDSSDRGAHAHSEVGSGLNVKPAQSGVLLPGFAQSTLGKRARDSTSEEDAELRGPAGSAETELEIRIGRSASKRAKSHTDDSEDVRTTQQRQSQPLSCIGEIDEVPELEPTIKSLPELSCGPSSPPPTNVPAASSDQSDSQNAFHFNFLPTTSTPTYAAFPLSMGMFPLPERPISPSPASNAERGQVEGFGSSTVPQASSRSSSGRGVSGDSQMYTEASGSGGVRRVPSSNEVATGLGLTVIKTSATDPETPAPPAKRTMYGTELEADTRFGDFGVEGVASGFWAKSRF</sequence>
<dbReference type="AlphaFoldDB" id="A0A0C3P4Y5"/>
<dbReference type="EMBL" id="KN831957">
    <property type="protein sequence ID" value="KIO08155.1"/>
    <property type="molecule type" value="Genomic_DNA"/>
</dbReference>
<feature type="compositionally biased region" description="Low complexity" evidence="1">
    <location>
        <begin position="435"/>
        <end position="444"/>
    </location>
</feature>
<feature type="compositionally biased region" description="Low complexity" evidence="1">
    <location>
        <begin position="58"/>
        <end position="71"/>
    </location>
</feature>
<keyword evidence="3" id="KW-1185">Reference proteome</keyword>